<feature type="signal peptide" evidence="1">
    <location>
        <begin position="1"/>
        <end position="44"/>
    </location>
</feature>
<keyword evidence="3" id="KW-1185">Reference proteome</keyword>
<protein>
    <submittedName>
        <fullName evidence="2">Uncharacterized protein</fullName>
    </submittedName>
</protein>
<feature type="chain" id="PRO_5040433336" evidence="1">
    <location>
        <begin position="45"/>
        <end position="117"/>
    </location>
</feature>
<comment type="caution">
    <text evidence="2">The sequence shown here is derived from an EMBL/GenBank/DDBJ whole genome shotgun (WGS) entry which is preliminary data.</text>
</comment>
<dbReference type="EMBL" id="MU250568">
    <property type="protein sequence ID" value="KAG7440678.1"/>
    <property type="molecule type" value="Genomic_DNA"/>
</dbReference>
<dbReference type="RefSeq" id="XP_043034178.1">
    <property type="nucleotide sequence ID" value="XM_043181456.1"/>
</dbReference>
<evidence type="ECO:0000313" key="3">
    <source>
        <dbReference type="Proteomes" id="UP000812287"/>
    </source>
</evidence>
<accession>A0A9P7VHI0</accession>
<gene>
    <name evidence="2" type="ORF">BT62DRAFT_575536</name>
</gene>
<dbReference type="Proteomes" id="UP000812287">
    <property type="component" value="Unassembled WGS sequence"/>
</dbReference>
<proteinExistence type="predicted"/>
<keyword evidence="1" id="KW-0732">Signal</keyword>
<evidence type="ECO:0000256" key="1">
    <source>
        <dbReference type="SAM" id="SignalP"/>
    </source>
</evidence>
<dbReference type="GeneID" id="66103752"/>
<reference evidence="2" key="1">
    <citation type="submission" date="2020-11" db="EMBL/GenBank/DDBJ databases">
        <title>Adaptations for nitrogen fixation in a non-lichenized fungal sporocarp promotes dispersal by wood-feeding termites.</title>
        <authorList>
            <consortium name="DOE Joint Genome Institute"/>
            <person name="Koch R.A."/>
            <person name="Yoon G."/>
            <person name="Arayal U."/>
            <person name="Lail K."/>
            <person name="Amirebrahimi M."/>
            <person name="Labutti K."/>
            <person name="Lipzen A."/>
            <person name="Riley R."/>
            <person name="Barry K."/>
            <person name="Henrissat B."/>
            <person name="Grigoriev I.V."/>
            <person name="Herr J.R."/>
            <person name="Aime M.C."/>
        </authorList>
    </citation>
    <scope>NUCLEOTIDE SEQUENCE</scope>
    <source>
        <strain evidence="2">MCA 3950</strain>
    </source>
</reference>
<evidence type="ECO:0000313" key="2">
    <source>
        <dbReference type="EMBL" id="KAG7440678.1"/>
    </source>
</evidence>
<name>A0A9P7VHI0_9AGAR</name>
<sequence length="117" mass="13101">MASIIISSSIPSVAIESQQVDSLFWHFLCLLFVSLHANLQLVNCVPPSPLTELDGSSSMVDFLFTGGLNNEHLDISSVMDYGSTSGFDSLYPNERWLLTFEFRVHSLPFFLVMHNET</sequence>
<organism evidence="2 3">
    <name type="scientific">Guyanagaster necrorhizus</name>
    <dbReference type="NCBI Taxonomy" id="856835"/>
    <lineage>
        <taxon>Eukaryota</taxon>
        <taxon>Fungi</taxon>
        <taxon>Dikarya</taxon>
        <taxon>Basidiomycota</taxon>
        <taxon>Agaricomycotina</taxon>
        <taxon>Agaricomycetes</taxon>
        <taxon>Agaricomycetidae</taxon>
        <taxon>Agaricales</taxon>
        <taxon>Marasmiineae</taxon>
        <taxon>Physalacriaceae</taxon>
        <taxon>Guyanagaster</taxon>
    </lineage>
</organism>
<dbReference type="AlphaFoldDB" id="A0A9P7VHI0"/>